<dbReference type="EMBL" id="CP000088">
    <property type="protein sequence ID" value="AAZ56321.1"/>
    <property type="molecule type" value="Genomic_DNA"/>
</dbReference>
<dbReference type="GO" id="GO:0005829">
    <property type="term" value="C:cytosol"/>
    <property type="evidence" value="ECO:0007669"/>
    <property type="project" value="TreeGrafter"/>
</dbReference>
<feature type="region of interest" description="Disordered" evidence="1">
    <location>
        <begin position="1"/>
        <end position="50"/>
    </location>
</feature>
<dbReference type="InterPro" id="IPR027417">
    <property type="entry name" value="P-loop_NTPase"/>
</dbReference>
<dbReference type="GO" id="GO:0005524">
    <property type="term" value="F:ATP binding"/>
    <property type="evidence" value="ECO:0007669"/>
    <property type="project" value="TreeGrafter"/>
</dbReference>
<dbReference type="GO" id="GO:0016887">
    <property type="term" value="F:ATP hydrolysis activity"/>
    <property type="evidence" value="ECO:0007669"/>
    <property type="project" value="TreeGrafter"/>
</dbReference>
<dbReference type="GO" id="GO:0051782">
    <property type="term" value="P:negative regulation of cell division"/>
    <property type="evidence" value="ECO:0007669"/>
    <property type="project" value="TreeGrafter"/>
</dbReference>
<evidence type="ECO:0000259" key="2">
    <source>
        <dbReference type="Pfam" id="PF01656"/>
    </source>
</evidence>
<dbReference type="HOGENOM" id="CLU_003609_0_1_11"/>
<feature type="domain" description="CobQ/CobB/MinD/ParA nucleotide binding" evidence="2">
    <location>
        <begin position="104"/>
        <end position="226"/>
    </location>
</feature>
<dbReference type="GO" id="GO:0009898">
    <property type="term" value="C:cytoplasmic side of plasma membrane"/>
    <property type="evidence" value="ECO:0007669"/>
    <property type="project" value="TreeGrafter"/>
</dbReference>
<dbReference type="PANTHER" id="PTHR43384">
    <property type="entry name" value="SEPTUM SITE-DETERMINING PROTEIN MIND HOMOLOG, CHLOROPLASTIC-RELATED"/>
    <property type="match status" value="1"/>
</dbReference>
<dbReference type="InterPro" id="IPR050625">
    <property type="entry name" value="ParA/MinD_ATPase"/>
</dbReference>
<dbReference type="eggNOG" id="COG0455">
    <property type="taxonomic scope" value="Bacteria"/>
</dbReference>
<evidence type="ECO:0000313" key="3">
    <source>
        <dbReference type="EMBL" id="AAZ56321.1"/>
    </source>
</evidence>
<name>Q47MJ9_THEFY</name>
<dbReference type="KEGG" id="tfu:Tfu_2288"/>
<dbReference type="AlphaFoldDB" id="Q47MJ9"/>
<proteinExistence type="predicted"/>
<organism evidence="3">
    <name type="scientific">Thermobifida fusca (strain YX)</name>
    <dbReference type="NCBI Taxonomy" id="269800"/>
    <lineage>
        <taxon>Bacteria</taxon>
        <taxon>Bacillati</taxon>
        <taxon>Actinomycetota</taxon>
        <taxon>Actinomycetes</taxon>
        <taxon>Streptosporangiales</taxon>
        <taxon>Nocardiopsidaceae</taxon>
        <taxon>Thermobifida</taxon>
    </lineage>
</organism>
<evidence type="ECO:0000256" key="1">
    <source>
        <dbReference type="SAM" id="MobiDB-lite"/>
    </source>
</evidence>
<dbReference type="SUPFAM" id="SSF52540">
    <property type="entry name" value="P-loop containing nucleoside triphosphate hydrolases"/>
    <property type="match status" value="1"/>
</dbReference>
<reference evidence="3" key="1">
    <citation type="submission" date="2005-07" db="EMBL/GenBank/DDBJ databases">
        <title>Complete sequence of Thermobifida fusca YX.</title>
        <authorList>
            <consortium name="US DOE Joint Genome Institute"/>
            <person name="Copeland A."/>
            <person name="Lucas S."/>
            <person name="Lapidus A."/>
            <person name="Barry K."/>
            <person name="Detter J.C."/>
            <person name="Glavina T."/>
            <person name="Hammon N."/>
            <person name="Israni S."/>
            <person name="Pitluck S."/>
            <person name="Di Bartolo G."/>
            <person name="Chain P."/>
            <person name="Schmutz J."/>
            <person name="Larimer F."/>
            <person name="Land M."/>
            <person name="Lykidis A."/>
            <person name="Richardson P."/>
        </authorList>
    </citation>
    <scope>NUCLEOTIDE SEQUENCE</scope>
    <source>
        <strain evidence="3">YX</strain>
    </source>
</reference>
<gene>
    <name evidence="3" type="ordered locus">Tfu_2288</name>
</gene>
<accession>Q47MJ9</accession>
<dbReference type="InterPro" id="IPR002586">
    <property type="entry name" value="CobQ/CobB/MinD/ParA_Nub-bd_dom"/>
</dbReference>
<dbReference type="STRING" id="269800.Tfu_2288"/>
<dbReference type="Pfam" id="PF01656">
    <property type="entry name" value="CbiA"/>
    <property type="match status" value="1"/>
</dbReference>
<protein>
    <recommendedName>
        <fullName evidence="2">CobQ/CobB/MinD/ParA nucleotide binding domain-containing protein</fullName>
    </recommendedName>
</protein>
<dbReference type="PANTHER" id="PTHR43384:SF14">
    <property type="entry name" value="ESX-1 SECRETION-ASSOCIATED PROTEIN ESPI"/>
    <property type="match status" value="1"/>
</dbReference>
<sequence>MSRGGRKRCTVPPAFSSRPEPADGHRYAHARQHPADVPRPGTSADLTSESLLRPVRRPPREGWRRALFTVSRGLINPGESRAERHRRELCALVRGPAVSDHHRIVVLSMKGGVGKTTTAVGLGAVLAEERGDRVIAVDAAPHGGTLLDRLPTPLRPQRHARDLLARRETVKRYSDVRAFTGQAPSRLEFLASGTDPEGYPALSDGDYRHLARIVERFYSICITDCGTGMLHPAMRAILDLADQVIVVCPTSVDGARSALATVDWLETNGYAALARSCVTVLSRVAKSPSIDLDQLERHFSDRCRRVLRIPEDPHLEEGGPVDLARLRPATHLAYLELAAEVAAVFR</sequence>
<dbReference type="Gene3D" id="3.40.50.300">
    <property type="entry name" value="P-loop containing nucleotide triphosphate hydrolases"/>
    <property type="match status" value="1"/>
</dbReference>